<reference evidence="4 5" key="1">
    <citation type="submission" date="2020-08" db="EMBL/GenBank/DDBJ databases">
        <title>Genomic Encyclopedia of Type Strains, Phase IV (KMG-V): Genome sequencing to study the core and pangenomes of soil and plant-associated prokaryotes.</title>
        <authorList>
            <person name="Whitman W."/>
        </authorList>
    </citation>
    <scope>NUCLEOTIDE SEQUENCE [LARGE SCALE GENOMIC DNA]</scope>
    <source>
        <strain evidence="4 5">MP601</strain>
    </source>
</reference>
<name>A0A841JSZ2_9SPHI</name>
<dbReference type="Gene3D" id="3.30.300.30">
    <property type="match status" value="1"/>
</dbReference>
<feature type="non-terminal residue" evidence="4">
    <location>
        <position position="413"/>
    </location>
</feature>
<dbReference type="GO" id="GO:0044550">
    <property type="term" value="P:secondary metabolite biosynthetic process"/>
    <property type="evidence" value="ECO:0007669"/>
    <property type="project" value="TreeGrafter"/>
</dbReference>
<accession>A0A841JSZ2</accession>
<dbReference type="CDD" id="cd05930">
    <property type="entry name" value="A_NRPS"/>
    <property type="match status" value="1"/>
</dbReference>
<dbReference type="InterPro" id="IPR000873">
    <property type="entry name" value="AMP-dep_synth/lig_dom"/>
</dbReference>
<dbReference type="InterPro" id="IPR020459">
    <property type="entry name" value="AMP-binding"/>
</dbReference>
<dbReference type="Proteomes" id="UP000548326">
    <property type="component" value="Unassembled WGS sequence"/>
</dbReference>
<dbReference type="InterPro" id="IPR010071">
    <property type="entry name" value="AA_adenyl_dom"/>
</dbReference>
<evidence type="ECO:0000313" key="5">
    <source>
        <dbReference type="Proteomes" id="UP000548326"/>
    </source>
</evidence>
<dbReference type="FunFam" id="3.40.50.980:FF:000001">
    <property type="entry name" value="Non-ribosomal peptide synthetase"/>
    <property type="match status" value="1"/>
</dbReference>
<dbReference type="Gene3D" id="2.30.38.10">
    <property type="entry name" value="Luciferase, Domain 3"/>
    <property type="match status" value="1"/>
</dbReference>
<evidence type="ECO:0000256" key="1">
    <source>
        <dbReference type="ARBA" id="ARBA00022450"/>
    </source>
</evidence>
<comment type="caution">
    <text evidence="4">The sequence shown here is derived from an EMBL/GenBank/DDBJ whole genome shotgun (WGS) entry which is preliminary data.</text>
</comment>
<organism evidence="4 5">
    <name type="scientific">Mucilaginibacter lappiensis</name>
    <dbReference type="NCBI Taxonomy" id="354630"/>
    <lineage>
        <taxon>Bacteria</taxon>
        <taxon>Pseudomonadati</taxon>
        <taxon>Bacteroidota</taxon>
        <taxon>Sphingobacteriia</taxon>
        <taxon>Sphingobacteriales</taxon>
        <taxon>Sphingobacteriaceae</taxon>
        <taxon>Mucilaginibacter</taxon>
    </lineage>
</organism>
<dbReference type="FunFam" id="2.30.38.10:FF:000001">
    <property type="entry name" value="Non-ribosomal peptide synthetase PvdI"/>
    <property type="match status" value="1"/>
</dbReference>
<dbReference type="GO" id="GO:0031177">
    <property type="term" value="F:phosphopantetheine binding"/>
    <property type="evidence" value="ECO:0007669"/>
    <property type="project" value="TreeGrafter"/>
</dbReference>
<sequence length="413" mass="44851">MERSLEMVIGILGVLKAGGAYVPIDPGYPQDRIDYILSDTGSALVLSQRGLQEKEEFILPEDKVVYIDLTEAFYRAEDSSAIPSYSGSGDLAYVIYTSGTTGLPKGVMVEHQGVINLVFAQQLQLETNSESKVLQFASLVFDASVSEIFSALLLGAELSILPPDIRQDASLLGEYITNHHINIATLPPALLIAIPHAEFSDLETLIVAGESSSSELLRRWRIGRRLINAYGPTEGTVCVSMHQYESGDLNTNIGRPISNTQVYVLDGNGNPVPVGVSGELYIGGAGLSRGYLNRSELTAERFIANPFCTEADKAKGYTRLYKTGDLVRWLSDGNLEYLGRNDDQVKIRGYRIELGEVEHALSGVPGIGQSCVVCRERVTEGGTIKYLVGYYVAEEESTLSKESILSALSGVLP</sequence>
<dbReference type="PRINTS" id="PR00154">
    <property type="entry name" value="AMPBINDING"/>
</dbReference>
<evidence type="ECO:0000259" key="3">
    <source>
        <dbReference type="Pfam" id="PF00501"/>
    </source>
</evidence>
<evidence type="ECO:0000313" key="4">
    <source>
        <dbReference type="EMBL" id="MBB6131888.1"/>
    </source>
</evidence>
<dbReference type="PANTHER" id="PTHR45527:SF1">
    <property type="entry name" value="FATTY ACID SYNTHASE"/>
    <property type="match status" value="1"/>
</dbReference>
<dbReference type="Pfam" id="PF00501">
    <property type="entry name" value="AMP-binding"/>
    <property type="match status" value="1"/>
</dbReference>
<dbReference type="EMBL" id="JACHCA010000051">
    <property type="protein sequence ID" value="MBB6131888.1"/>
    <property type="molecule type" value="Genomic_DNA"/>
</dbReference>
<dbReference type="GO" id="GO:0043041">
    <property type="term" value="P:amino acid activation for nonribosomal peptide biosynthetic process"/>
    <property type="evidence" value="ECO:0007669"/>
    <property type="project" value="TreeGrafter"/>
</dbReference>
<gene>
    <name evidence="4" type="ORF">HDF22_006046</name>
</gene>
<proteinExistence type="predicted"/>
<keyword evidence="2" id="KW-0597">Phosphoprotein</keyword>
<dbReference type="PANTHER" id="PTHR45527">
    <property type="entry name" value="NONRIBOSOMAL PEPTIDE SYNTHETASE"/>
    <property type="match status" value="1"/>
</dbReference>
<dbReference type="InterPro" id="IPR020845">
    <property type="entry name" value="AMP-binding_CS"/>
</dbReference>
<protein>
    <submittedName>
        <fullName evidence="4">Amino acid adenylation domain-containing protein</fullName>
    </submittedName>
</protein>
<dbReference type="GO" id="GO:0005737">
    <property type="term" value="C:cytoplasm"/>
    <property type="evidence" value="ECO:0007669"/>
    <property type="project" value="TreeGrafter"/>
</dbReference>
<feature type="domain" description="AMP-dependent synthetase/ligase" evidence="3">
    <location>
        <begin position="1"/>
        <end position="292"/>
    </location>
</feature>
<dbReference type="PROSITE" id="PS00455">
    <property type="entry name" value="AMP_BINDING"/>
    <property type="match status" value="1"/>
</dbReference>
<dbReference type="Gene3D" id="3.40.50.980">
    <property type="match status" value="2"/>
</dbReference>
<dbReference type="AlphaFoldDB" id="A0A841JSZ2"/>
<evidence type="ECO:0000256" key="2">
    <source>
        <dbReference type="ARBA" id="ARBA00022553"/>
    </source>
</evidence>
<dbReference type="SUPFAM" id="SSF56801">
    <property type="entry name" value="Acetyl-CoA synthetase-like"/>
    <property type="match status" value="1"/>
</dbReference>
<keyword evidence="1" id="KW-0596">Phosphopantetheine</keyword>
<dbReference type="NCBIfam" id="TIGR01733">
    <property type="entry name" value="AA-adenyl-dom"/>
    <property type="match status" value="1"/>
</dbReference>
<dbReference type="InterPro" id="IPR045851">
    <property type="entry name" value="AMP-bd_C_sf"/>
</dbReference>